<organism evidence="2 3">
    <name type="scientific">Paracraurococcus lichenis</name>
    <dbReference type="NCBI Taxonomy" id="3064888"/>
    <lineage>
        <taxon>Bacteria</taxon>
        <taxon>Pseudomonadati</taxon>
        <taxon>Pseudomonadota</taxon>
        <taxon>Alphaproteobacteria</taxon>
        <taxon>Acetobacterales</taxon>
        <taxon>Roseomonadaceae</taxon>
        <taxon>Paracraurococcus</taxon>
    </lineage>
</organism>
<gene>
    <name evidence="2" type="ORF">Q7A36_28705</name>
</gene>
<feature type="transmembrane region" description="Helical" evidence="1">
    <location>
        <begin position="12"/>
        <end position="35"/>
    </location>
</feature>
<sequence length="51" mass="5160">MPSGAASPLACLLDILATVIGLALGVALAAVWVALQALLWTVRAVAFSVVR</sequence>
<dbReference type="EMBL" id="JAUTWS010000046">
    <property type="protein sequence ID" value="MDO9712357.1"/>
    <property type="molecule type" value="Genomic_DNA"/>
</dbReference>
<keyword evidence="1" id="KW-0812">Transmembrane</keyword>
<keyword evidence="1" id="KW-1133">Transmembrane helix</keyword>
<name>A0ABT9E829_9PROT</name>
<dbReference type="Proteomes" id="UP001243009">
    <property type="component" value="Unassembled WGS sequence"/>
</dbReference>
<proteinExistence type="predicted"/>
<accession>A0ABT9E829</accession>
<evidence type="ECO:0000313" key="2">
    <source>
        <dbReference type="EMBL" id="MDO9712357.1"/>
    </source>
</evidence>
<reference evidence="2 3" key="1">
    <citation type="submission" date="2023-08" db="EMBL/GenBank/DDBJ databases">
        <title>The draft genome sequence of Paracraurococcus sp. LOR1-02.</title>
        <authorList>
            <person name="Kingkaew E."/>
            <person name="Tanasupawat S."/>
        </authorList>
    </citation>
    <scope>NUCLEOTIDE SEQUENCE [LARGE SCALE GENOMIC DNA]</scope>
    <source>
        <strain evidence="2 3">LOR1-02</strain>
    </source>
</reference>
<comment type="caution">
    <text evidence="2">The sequence shown here is derived from an EMBL/GenBank/DDBJ whole genome shotgun (WGS) entry which is preliminary data.</text>
</comment>
<keyword evidence="3" id="KW-1185">Reference proteome</keyword>
<keyword evidence="1" id="KW-0472">Membrane</keyword>
<dbReference type="RefSeq" id="WP_305107212.1">
    <property type="nucleotide sequence ID" value="NZ_JAUTWS010000046.1"/>
</dbReference>
<evidence type="ECO:0000256" key="1">
    <source>
        <dbReference type="SAM" id="Phobius"/>
    </source>
</evidence>
<evidence type="ECO:0000313" key="3">
    <source>
        <dbReference type="Proteomes" id="UP001243009"/>
    </source>
</evidence>
<protein>
    <submittedName>
        <fullName evidence="2">Uncharacterized protein</fullName>
    </submittedName>
</protein>